<dbReference type="InterPro" id="IPR003595">
    <property type="entry name" value="Tyr_Pase_cat"/>
</dbReference>
<dbReference type="GO" id="GO:0004725">
    <property type="term" value="F:protein tyrosine phosphatase activity"/>
    <property type="evidence" value="ECO:0007669"/>
    <property type="project" value="UniProtKB-EC"/>
</dbReference>
<dbReference type="SUPFAM" id="SSF52799">
    <property type="entry name" value="(Phosphotyrosine protein) phosphatases II"/>
    <property type="match status" value="1"/>
</dbReference>
<dbReference type="InterPro" id="IPR050348">
    <property type="entry name" value="Protein-Tyr_Phosphatase"/>
</dbReference>
<dbReference type="AlphaFoldDB" id="A0ABD0XMH2"/>
<dbReference type="Gene3D" id="3.90.190.10">
    <property type="entry name" value="Protein tyrosine phosphatase superfamily"/>
    <property type="match status" value="1"/>
</dbReference>
<feature type="region of interest" description="Disordered" evidence="7">
    <location>
        <begin position="308"/>
        <end position="375"/>
    </location>
</feature>
<reference evidence="10 11" key="1">
    <citation type="submission" date="2024-06" db="EMBL/GenBank/DDBJ databases">
        <authorList>
            <person name="Pan Q."/>
            <person name="Wen M."/>
            <person name="Jouanno E."/>
            <person name="Zahm M."/>
            <person name="Klopp C."/>
            <person name="Cabau C."/>
            <person name="Louis A."/>
            <person name="Berthelot C."/>
            <person name="Parey E."/>
            <person name="Roest Crollius H."/>
            <person name="Montfort J."/>
            <person name="Robinson-Rechavi M."/>
            <person name="Bouchez O."/>
            <person name="Lampietro C."/>
            <person name="Lopez Roques C."/>
            <person name="Donnadieu C."/>
            <person name="Postlethwait J."/>
            <person name="Bobe J."/>
            <person name="Verreycken H."/>
            <person name="Guiguen Y."/>
        </authorList>
    </citation>
    <scope>NUCLEOTIDE SEQUENCE [LARGE SCALE GENOMIC DNA]</scope>
    <source>
        <strain evidence="10">Up_M1</strain>
        <tissue evidence="10">Testis</tissue>
    </source>
</reference>
<evidence type="ECO:0000313" key="11">
    <source>
        <dbReference type="Proteomes" id="UP001557470"/>
    </source>
</evidence>
<dbReference type="PRINTS" id="PR00700">
    <property type="entry name" value="PRTYPHPHTASE"/>
</dbReference>
<dbReference type="InterPro" id="IPR000242">
    <property type="entry name" value="PTP_cat"/>
</dbReference>
<feature type="domain" description="Tyrosine-protein phosphatase" evidence="8">
    <location>
        <begin position="28"/>
        <end position="287"/>
    </location>
</feature>
<sequence length="375" mass="43329">MSMLSRAQILQEFSQRFRSLAAKDNSGFWQEFEDLDNVGKQIPARVGNLEANRDKNRYHQIVPYDHCRVRLSLQNSQPHSDYINASYVPGGCTQRDFICTQGPLRSTMSDFWRMIWEQKVRIIVMVTALKHEGMVLCDEYWPQERGTVLHGIVQVTTLFREQGPDYLITTIHLRQRDCFEERTVTHYYYSVWPDMGVPKELSSLCALTEHVRQHLDTLPLLGPTVVHCSAGVGRTGTFVTLLWLMQLCMRGVMPDVRAAVEDLRRRRVMMVQNLKQYILIYQCLMQWLGGGDLVHPLSSAQSPAYPPHLYKGHLQHYHSSKKSSRGNRSRKSREHQEQHTPQAAQTQARTQSSLKQLLNPGNLLRRLLPPSKHKT</sequence>
<accession>A0ABD0XMH2</accession>
<evidence type="ECO:0000256" key="6">
    <source>
        <dbReference type="ARBA" id="ARBA00072470"/>
    </source>
</evidence>
<proteinExistence type="predicted"/>
<dbReference type="InterPro" id="IPR016130">
    <property type="entry name" value="Tyr_Pase_AS"/>
</dbReference>
<organism evidence="10 11">
    <name type="scientific">Umbra pygmaea</name>
    <name type="common">Eastern mudminnow</name>
    <dbReference type="NCBI Taxonomy" id="75934"/>
    <lineage>
        <taxon>Eukaryota</taxon>
        <taxon>Metazoa</taxon>
        <taxon>Chordata</taxon>
        <taxon>Craniata</taxon>
        <taxon>Vertebrata</taxon>
        <taxon>Euteleostomi</taxon>
        <taxon>Actinopterygii</taxon>
        <taxon>Neopterygii</taxon>
        <taxon>Teleostei</taxon>
        <taxon>Protacanthopterygii</taxon>
        <taxon>Esociformes</taxon>
        <taxon>Umbridae</taxon>
        <taxon>Umbra</taxon>
    </lineage>
</organism>
<evidence type="ECO:0000256" key="2">
    <source>
        <dbReference type="ARBA" id="ARBA00022801"/>
    </source>
</evidence>
<evidence type="ECO:0000259" key="8">
    <source>
        <dbReference type="PROSITE" id="PS50055"/>
    </source>
</evidence>
<feature type="compositionally biased region" description="Low complexity" evidence="7">
    <location>
        <begin position="339"/>
        <end position="375"/>
    </location>
</feature>
<keyword evidence="3" id="KW-0904">Protein phosphatase</keyword>
<dbReference type="InterPro" id="IPR029021">
    <property type="entry name" value="Prot-tyrosine_phosphatase-like"/>
</dbReference>
<dbReference type="SMART" id="SM00194">
    <property type="entry name" value="PTPc"/>
    <property type="match status" value="1"/>
</dbReference>
<dbReference type="PANTHER" id="PTHR19134">
    <property type="entry name" value="RECEPTOR-TYPE TYROSINE-PROTEIN PHOSPHATASE"/>
    <property type="match status" value="1"/>
</dbReference>
<evidence type="ECO:0000256" key="1">
    <source>
        <dbReference type="ARBA" id="ARBA00013064"/>
    </source>
</evidence>
<comment type="catalytic activity">
    <reaction evidence="4">
        <text>O-phospho-L-tyrosyl-[protein] + H2O = L-tyrosyl-[protein] + phosphate</text>
        <dbReference type="Rhea" id="RHEA:10684"/>
        <dbReference type="Rhea" id="RHEA-COMP:10136"/>
        <dbReference type="Rhea" id="RHEA-COMP:20101"/>
        <dbReference type="ChEBI" id="CHEBI:15377"/>
        <dbReference type="ChEBI" id="CHEBI:43474"/>
        <dbReference type="ChEBI" id="CHEBI:46858"/>
        <dbReference type="ChEBI" id="CHEBI:61978"/>
        <dbReference type="EC" id="3.1.3.48"/>
    </reaction>
</comment>
<dbReference type="PROSITE" id="PS50055">
    <property type="entry name" value="TYR_PHOSPHATASE_PTP"/>
    <property type="match status" value="1"/>
</dbReference>
<evidence type="ECO:0000256" key="5">
    <source>
        <dbReference type="ARBA" id="ARBA00058215"/>
    </source>
</evidence>
<dbReference type="PROSITE" id="PS00383">
    <property type="entry name" value="TYR_PHOSPHATASE_1"/>
    <property type="match status" value="1"/>
</dbReference>
<dbReference type="SMART" id="SM00404">
    <property type="entry name" value="PTPc_motif"/>
    <property type="match status" value="1"/>
</dbReference>
<keyword evidence="2" id="KW-0378">Hydrolase</keyword>
<evidence type="ECO:0000259" key="9">
    <source>
        <dbReference type="PROSITE" id="PS50056"/>
    </source>
</evidence>
<evidence type="ECO:0000256" key="4">
    <source>
        <dbReference type="ARBA" id="ARBA00051722"/>
    </source>
</evidence>
<dbReference type="PANTHER" id="PTHR19134:SF557">
    <property type="entry name" value="RECEPTOR-TYPE TYROSINE-PROTEIN PHOSPHATASE ETA-LIKE-RELATED"/>
    <property type="match status" value="1"/>
</dbReference>
<feature type="domain" description="Tyrosine specific protein phosphatases" evidence="9">
    <location>
        <begin position="222"/>
        <end position="278"/>
    </location>
</feature>
<gene>
    <name evidence="10" type="ORF">UPYG_G00014530</name>
</gene>
<name>A0ABD0XMH2_UMBPY</name>
<evidence type="ECO:0000313" key="10">
    <source>
        <dbReference type="EMBL" id="KAL1021537.1"/>
    </source>
</evidence>
<keyword evidence="11" id="KW-1185">Reference proteome</keyword>
<dbReference type="EMBL" id="JAGEUA010000001">
    <property type="protein sequence ID" value="KAL1021537.1"/>
    <property type="molecule type" value="Genomic_DNA"/>
</dbReference>
<evidence type="ECO:0000256" key="7">
    <source>
        <dbReference type="SAM" id="MobiDB-lite"/>
    </source>
</evidence>
<comment type="caution">
    <text evidence="10">The sequence shown here is derived from an EMBL/GenBank/DDBJ whole genome shotgun (WGS) entry which is preliminary data.</text>
</comment>
<feature type="compositionally biased region" description="Basic residues" evidence="7">
    <location>
        <begin position="310"/>
        <end position="333"/>
    </location>
</feature>
<dbReference type="Proteomes" id="UP001557470">
    <property type="component" value="Unassembled WGS sequence"/>
</dbReference>
<dbReference type="PROSITE" id="PS50056">
    <property type="entry name" value="TYR_PHOSPHATASE_2"/>
    <property type="match status" value="1"/>
</dbReference>
<evidence type="ECO:0000256" key="3">
    <source>
        <dbReference type="ARBA" id="ARBA00022912"/>
    </source>
</evidence>
<protein>
    <recommendedName>
        <fullName evidence="6">Tyrosine-protein phosphatase non-receptor type 20</fullName>
        <ecNumber evidence="1">3.1.3.48</ecNumber>
    </recommendedName>
</protein>
<dbReference type="FunFam" id="3.90.190.10:FF:000102">
    <property type="entry name" value="Receptor-type tyrosine-protein phosphatase"/>
    <property type="match status" value="1"/>
</dbReference>
<comment type="function">
    <text evidence="5">Tyrosine-protein phosphatase targeted to sites of actin polymerization in response of varied extracellular stimuli. Has tyrosine phosphatase activity towards various tyrosyl phosphorylated substrates.</text>
</comment>
<dbReference type="EC" id="3.1.3.48" evidence="1"/>
<dbReference type="InterPro" id="IPR000387">
    <property type="entry name" value="Tyr_Pase_dom"/>
</dbReference>
<dbReference type="Pfam" id="PF00102">
    <property type="entry name" value="Y_phosphatase"/>
    <property type="match status" value="1"/>
</dbReference>